<feature type="signal peptide" evidence="1">
    <location>
        <begin position="1"/>
        <end position="27"/>
    </location>
</feature>
<dbReference type="Gene3D" id="1.10.287.2250">
    <property type="match status" value="1"/>
</dbReference>
<feature type="chain" id="PRO_5040252289" description="Cathepsin propeptide inhibitor domain-containing protein" evidence="1">
    <location>
        <begin position="28"/>
        <end position="138"/>
    </location>
</feature>
<feature type="domain" description="Cathepsin propeptide inhibitor" evidence="2">
    <location>
        <begin position="66"/>
        <end position="126"/>
    </location>
</feature>
<keyword evidence="4" id="KW-1185">Reference proteome</keyword>
<dbReference type="Pfam" id="PF08246">
    <property type="entry name" value="Inhibitor_I29"/>
    <property type="match status" value="1"/>
</dbReference>
<dbReference type="SUPFAM" id="SSF54001">
    <property type="entry name" value="Cysteine proteinases"/>
    <property type="match status" value="1"/>
</dbReference>
<reference evidence="3" key="1">
    <citation type="journal article" date="2023" name="Science">
        <title>Genome structures resolve the early diversification of teleost fishes.</title>
        <authorList>
            <person name="Parey E."/>
            <person name="Louis A."/>
            <person name="Montfort J."/>
            <person name="Bouchez O."/>
            <person name="Roques C."/>
            <person name="Iampietro C."/>
            <person name="Lluch J."/>
            <person name="Castinel A."/>
            <person name="Donnadieu C."/>
            <person name="Desvignes T."/>
            <person name="Floi Bucao C."/>
            <person name="Jouanno E."/>
            <person name="Wen M."/>
            <person name="Mejri S."/>
            <person name="Dirks R."/>
            <person name="Jansen H."/>
            <person name="Henkel C."/>
            <person name="Chen W.J."/>
            <person name="Zahm M."/>
            <person name="Cabau C."/>
            <person name="Klopp C."/>
            <person name="Thompson A.W."/>
            <person name="Robinson-Rechavi M."/>
            <person name="Braasch I."/>
            <person name="Lecointre G."/>
            <person name="Bobe J."/>
            <person name="Postlethwait J.H."/>
            <person name="Berthelot C."/>
            <person name="Roest Crollius H."/>
            <person name="Guiguen Y."/>
        </authorList>
    </citation>
    <scope>NUCLEOTIDE SEQUENCE</scope>
    <source>
        <strain evidence="3">Concon-B</strain>
    </source>
</reference>
<dbReference type="Proteomes" id="UP001152803">
    <property type="component" value="Unassembled WGS sequence"/>
</dbReference>
<name>A0A9Q1E0P5_CONCO</name>
<evidence type="ECO:0000256" key="1">
    <source>
        <dbReference type="SAM" id="SignalP"/>
    </source>
</evidence>
<dbReference type="EMBL" id="JAFJMO010000001">
    <property type="protein sequence ID" value="KAJ8287501.1"/>
    <property type="molecule type" value="Genomic_DNA"/>
</dbReference>
<proteinExistence type="predicted"/>
<evidence type="ECO:0000313" key="3">
    <source>
        <dbReference type="EMBL" id="KAJ8287501.1"/>
    </source>
</evidence>
<organism evidence="3 4">
    <name type="scientific">Conger conger</name>
    <name type="common">Conger eel</name>
    <name type="synonym">Muraena conger</name>
    <dbReference type="NCBI Taxonomy" id="82655"/>
    <lineage>
        <taxon>Eukaryota</taxon>
        <taxon>Metazoa</taxon>
        <taxon>Chordata</taxon>
        <taxon>Craniata</taxon>
        <taxon>Vertebrata</taxon>
        <taxon>Euteleostomi</taxon>
        <taxon>Actinopterygii</taxon>
        <taxon>Neopterygii</taxon>
        <taxon>Teleostei</taxon>
        <taxon>Anguilliformes</taxon>
        <taxon>Congridae</taxon>
        <taxon>Conger</taxon>
    </lineage>
</organism>
<dbReference type="SMART" id="SM00848">
    <property type="entry name" value="Inhibitor_I29"/>
    <property type="match status" value="1"/>
</dbReference>
<dbReference type="InterPro" id="IPR013201">
    <property type="entry name" value="Prot_inhib_I29"/>
</dbReference>
<comment type="caution">
    <text evidence="3">The sequence shown here is derived from an EMBL/GenBank/DDBJ whole genome shotgun (WGS) entry which is preliminary data.</text>
</comment>
<dbReference type="AlphaFoldDB" id="A0A9Q1E0P5"/>
<evidence type="ECO:0000259" key="2">
    <source>
        <dbReference type="SMART" id="SM00848"/>
    </source>
</evidence>
<evidence type="ECO:0000313" key="4">
    <source>
        <dbReference type="Proteomes" id="UP001152803"/>
    </source>
</evidence>
<keyword evidence="1" id="KW-0732">Signal</keyword>
<dbReference type="OrthoDB" id="5855924at2759"/>
<sequence>MHDSFPGGQESMKLLILVAALLAVTSAASISLEDPEVHASKTAMQRKKEYDVELYDNNSGDIDQEFEIWKKKYGKTYATPEEEAGRRQAWLETRVRVTEHNRKYLAGKETWTMGANMFADRVRTEFSRLADAVIQSGP</sequence>
<dbReference type="InterPro" id="IPR038765">
    <property type="entry name" value="Papain-like_cys_pep_sf"/>
</dbReference>
<gene>
    <name evidence="3" type="ORF">COCON_G00001600</name>
</gene>
<protein>
    <recommendedName>
        <fullName evidence="2">Cathepsin propeptide inhibitor domain-containing protein</fullName>
    </recommendedName>
</protein>
<accession>A0A9Q1E0P5</accession>